<name>A0A0S4JGD2_BODSA</name>
<organism evidence="2 3">
    <name type="scientific">Bodo saltans</name>
    <name type="common">Flagellated protozoan</name>
    <dbReference type="NCBI Taxonomy" id="75058"/>
    <lineage>
        <taxon>Eukaryota</taxon>
        <taxon>Discoba</taxon>
        <taxon>Euglenozoa</taxon>
        <taxon>Kinetoplastea</taxon>
        <taxon>Metakinetoplastina</taxon>
        <taxon>Eubodonida</taxon>
        <taxon>Bodonidae</taxon>
        <taxon>Bodo</taxon>
    </lineage>
</organism>
<evidence type="ECO:0000256" key="1">
    <source>
        <dbReference type="SAM" id="MobiDB-lite"/>
    </source>
</evidence>
<reference evidence="3" key="1">
    <citation type="submission" date="2015-09" db="EMBL/GenBank/DDBJ databases">
        <authorList>
            <consortium name="Pathogen Informatics"/>
        </authorList>
    </citation>
    <scope>NUCLEOTIDE SEQUENCE [LARGE SCALE GENOMIC DNA]</scope>
    <source>
        <strain evidence="3">Lake Konstanz</strain>
    </source>
</reference>
<evidence type="ECO:0000313" key="3">
    <source>
        <dbReference type="Proteomes" id="UP000051952"/>
    </source>
</evidence>
<feature type="compositionally biased region" description="Low complexity" evidence="1">
    <location>
        <begin position="103"/>
        <end position="112"/>
    </location>
</feature>
<proteinExistence type="predicted"/>
<dbReference type="Proteomes" id="UP000051952">
    <property type="component" value="Unassembled WGS sequence"/>
</dbReference>
<dbReference type="EMBL" id="CYKH01001751">
    <property type="protein sequence ID" value="CUG89580.1"/>
    <property type="molecule type" value="Genomic_DNA"/>
</dbReference>
<protein>
    <recommendedName>
        <fullName evidence="4">EF-hand domain-containing protein</fullName>
    </recommendedName>
</protein>
<keyword evidence="3" id="KW-1185">Reference proteome</keyword>
<accession>A0A0S4JGD2</accession>
<dbReference type="VEuPathDB" id="TriTrypDB:BSAL_22160"/>
<evidence type="ECO:0000313" key="2">
    <source>
        <dbReference type="EMBL" id="CUG89580.1"/>
    </source>
</evidence>
<sequence>MWPFRNVAELSTTAEALFDHYSVEAGPSSDALLGPSLWSLQENGEERIDTPTQLKRYVTSFEVALSIEVLFGVIYTKEEVLSLMKELNTFMPPPLPYHHHSSEAASSPQQQQHRMELGPRLGKSDFVTSMCRLGRTLHMVLPPTAWEDELWNIIDRRGRGYVTSDDLKVLHDDTTTAPTTVAFPQLVTNVEVLQASRTLSALDRGGDGRVAGSDLRFALHTLSSAVDDERRN</sequence>
<feature type="region of interest" description="Disordered" evidence="1">
    <location>
        <begin position="95"/>
        <end position="116"/>
    </location>
</feature>
<dbReference type="AlphaFoldDB" id="A0A0S4JGD2"/>
<evidence type="ECO:0008006" key="4">
    <source>
        <dbReference type="Google" id="ProtNLM"/>
    </source>
</evidence>
<gene>
    <name evidence="2" type="ORF">BSAL_22160</name>
</gene>